<dbReference type="Proteomes" id="UP001212263">
    <property type="component" value="Unassembled WGS sequence"/>
</dbReference>
<evidence type="ECO:0000313" key="1">
    <source>
        <dbReference type="EMBL" id="MDB9224898.1"/>
    </source>
</evidence>
<protein>
    <submittedName>
        <fullName evidence="1">Uncharacterized protein</fullName>
    </submittedName>
</protein>
<reference evidence="1" key="1">
    <citation type="submission" date="2023-01" db="EMBL/GenBank/DDBJ databases">
        <title>Human gut microbiome strain richness.</title>
        <authorList>
            <person name="Chen-Liaw A."/>
        </authorList>
    </citation>
    <scope>NUCLEOTIDE SEQUENCE</scope>
    <source>
        <strain evidence="1">RTP21484st1_B7_RTP21484_190118</strain>
    </source>
</reference>
<accession>A0AAW6FP39</accession>
<name>A0AAW6FP39_9BACT</name>
<sequence>MEINYFITARAEETVQGINVSLGAEFAKGTEPEIISATLQGYVQKNVNQRYMNVTIHYNTKEQDFEDINGAFIDTGFLTLVMPLISEFHEKITSTITSL</sequence>
<comment type="caution">
    <text evidence="1">The sequence shown here is derived from an EMBL/GenBank/DDBJ whole genome shotgun (WGS) entry which is preliminary data.</text>
</comment>
<organism evidence="1 2">
    <name type="scientific">Odoribacter splanchnicus</name>
    <dbReference type="NCBI Taxonomy" id="28118"/>
    <lineage>
        <taxon>Bacteria</taxon>
        <taxon>Pseudomonadati</taxon>
        <taxon>Bacteroidota</taxon>
        <taxon>Bacteroidia</taxon>
        <taxon>Bacteroidales</taxon>
        <taxon>Odoribacteraceae</taxon>
        <taxon>Odoribacter</taxon>
    </lineage>
</organism>
<dbReference type="EMBL" id="JAQMRD010000034">
    <property type="protein sequence ID" value="MDB9224898.1"/>
    <property type="molecule type" value="Genomic_DNA"/>
</dbReference>
<gene>
    <name evidence="1" type="ORF">PN645_18140</name>
</gene>
<dbReference type="AlphaFoldDB" id="A0AAW6FP39"/>
<dbReference type="RefSeq" id="WP_195203681.1">
    <property type="nucleotide sequence ID" value="NZ_JADMUD010000015.1"/>
</dbReference>
<proteinExistence type="predicted"/>
<evidence type="ECO:0000313" key="2">
    <source>
        <dbReference type="Proteomes" id="UP001212263"/>
    </source>
</evidence>